<accession>A0A7W0CHX6</accession>
<evidence type="ECO:0000313" key="4">
    <source>
        <dbReference type="Proteomes" id="UP000530928"/>
    </source>
</evidence>
<organism evidence="3 4">
    <name type="scientific">Nonomuraea soli</name>
    <dbReference type="NCBI Taxonomy" id="1032476"/>
    <lineage>
        <taxon>Bacteria</taxon>
        <taxon>Bacillati</taxon>
        <taxon>Actinomycetota</taxon>
        <taxon>Actinomycetes</taxon>
        <taxon>Streptosporangiales</taxon>
        <taxon>Streptosporangiaceae</taxon>
        <taxon>Nonomuraea</taxon>
    </lineage>
</organism>
<sequence>MTTTQDAPVQRIPLPPPPRGGRGLGRLLRRIIGVQEDVLAWVPEDRAKLSRTGAIVVCTALIAGVSVYIVLHEFLQAPLPLSIGGALFWAAVIGVFDSWLISSSQGVIGPSRFFVLLPRLFISVIIGVLISEPVTLKVFESAIVEQIKEDQVAAVDAVRTKYGNCYPKPQLGADCSDAKLTIAAPDPAALKRAIEQRDQLAKDLKPLNKEENRLSGLKMDECAGYKTSGEVSGIQGRGLRCIERERALEDYRATNGLAAKQASLKELGIEVNRLMKVQADLTGTYEKQVTEQIEAKVEEERDKHAAVPGLLERFDGLSSLADKSWAVWWAHLLLAGLLVLIDCFPVLTKLISKPTAYDRRIATQLESRERMHDNDLRLTERLRTGDGDVRLHQEDARVRQAMEESDYDGRLQTARREVELRARIDALVAEAKGLRS</sequence>
<reference evidence="3 4" key="1">
    <citation type="submission" date="2020-07" db="EMBL/GenBank/DDBJ databases">
        <title>Genomic Encyclopedia of Type Strains, Phase IV (KMG-IV): sequencing the most valuable type-strain genomes for metagenomic binning, comparative biology and taxonomic classification.</title>
        <authorList>
            <person name="Goeker M."/>
        </authorList>
    </citation>
    <scope>NUCLEOTIDE SEQUENCE [LARGE SCALE GENOMIC DNA]</scope>
    <source>
        <strain evidence="3 4">DSM 45533</strain>
    </source>
</reference>
<dbReference type="RefSeq" id="WP_181610118.1">
    <property type="nucleotide sequence ID" value="NZ_BAABAM010000002.1"/>
</dbReference>
<gene>
    <name evidence="3" type="ORF">HNR30_002643</name>
</gene>
<name>A0A7W0CHX6_9ACTN</name>
<keyword evidence="2" id="KW-1133">Transmembrane helix</keyword>
<keyword evidence="4" id="KW-1185">Reference proteome</keyword>
<keyword evidence="2" id="KW-0812">Transmembrane</keyword>
<feature type="transmembrane region" description="Helical" evidence="2">
    <location>
        <begin position="77"/>
        <end position="101"/>
    </location>
</feature>
<dbReference type="Proteomes" id="UP000530928">
    <property type="component" value="Unassembled WGS sequence"/>
</dbReference>
<dbReference type="InterPro" id="IPR025519">
    <property type="entry name" value="DUF4407"/>
</dbReference>
<feature type="region of interest" description="Disordered" evidence="1">
    <location>
        <begin position="1"/>
        <end position="22"/>
    </location>
</feature>
<evidence type="ECO:0000256" key="2">
    <source>
        <dbReference type="SAM" id="Phobius"/>
    </source>
</evidence>
<feature type="transmembrane region" description="Helical" evidence="2">
    <location>
        <begin position="113"/>
        <end position="131"/>
    </location>
</feature>
<evidence type="ECO:0008006" key="5">
    <source>
        <dbReference type="Google" id="ProtNLM"/>
    </source>
</evidence>
<feature type="transmembrane region" description="Helical" evidence="2">
    <location>
        <begin position="53"/>
        <end position="71"/>
    </location>
</feature>
<evidence type="ECO:0000313" key="3">
    <source>
        <dbReference type="EMBL" id="MBA2891302.1"/>
    </source>
</evidence>
<keyword evidence="2" id="KW-0472">Membrane</keyword>
<dbReference type="EMBL" id="JACDUR010000003">
    <property type="protein sequence ID" value="MBA2891302.1"/>
    <property type="molecule type" value="Genomic_DNA"/>
</dbReference>
<dbReference type="AlphaFoldDB" id="A0A7W0CHX6"/>
<dbReference type="Pfam" id="PF14362">
    <property type="entry name" value="DUF4407"/>
    <property type="match status" value="1"/>
</dbReference>
<proteinExistence type="predicted"/>
<comment type="caution">
    <text evidence="3">The sequence shown here is derived from an EMBL/GenBank/DDBJ whole genome shotgun (WGS) entry which is preliminary data.</text>
</comment>
<feature type="transmembrane region" description="Helical" evidence="2">
    <location>
        <begin position="328"/>
        <end position="351"/>
    </location>
</feature>
<evidence type="ECO:0000256" key="1">
    <source>
        <dbReference type="SAM" id="MobiDB-lite"/>
    </source>
</evidence>
<protein>
    <recommendedName>
        <fullName evidence="5">DUF4407 domain-containing protein</fullName>
    </recommendedName>
</protein>